<evidence type="ECO:0000256" key="6">
    <source>
        <dbReference type="ARBA" id="ARBA00022475"/>
    </source>
</evidence>
<keyword evidence="5 12" id="KW-0813">Transport</keyword>
<comment type="caution">
    <text evidence="14">The sequence shown here is derived from an EMBL/GenBank/DDBJ whole genome shotgun (WGS) entry which is preliminary data.</text>
</comment>
<evidence type="ECO:0000256" key="12">
    <source>
        <dbReference type="PIRNR" id="PIRNR002764"/>
    </source>
</evidence>
<evidence type="ECO:0000256" key="3">
    <source>
        <dbReference type="ARBA" id="ARBA00010544"/>
    </source>
</evidence>
<accession>A0A437RFT6</accession>
<gene>
    <name evidence="14" type="primary">ccmB</name>
    <name evidence="14" type="ORF">EOE66_16025</name>
</gene>
<feature type="transmembrane region" description="Helical" evidence="13">
    <location>
        <begin position="216"/>
        <end position="238"/>
    </location>
</feature>
<evidence type="ECO:0000256" key="1">
    <source>
        <dbReference type="ARBA" id="ARBA00002442"/>
    </source>
</evidence>
<dbReference type="NCBIfam" id="TIGR01190">
    <property type="entry name" value="ccmB"/>
    <property type="match status" value="1"/>
</dbReference>
<dbReference type="Proteomes" id="UP000285575">
    <property type="component" value="Unassembled WGS sequence"/>
</dbReference>
<dbReference type="PIRSF" id="PIRSF002764">
    <property type="entry name" value="CcmB"/>
    <property type="match status" value="1"/>
</dbReference>
<comment type="subcellular location">
    <subcellularLocation>
        <location evidence="2">Cell inner membrane</location>
        <topology evidence="2">Multi-pass membrane protein</topology>
    </subcellularLocation>
</comment>
<sequence length="241" mass="24120">MTPPASPLSALAPAAQEVSARAVFTAVLLRDLKLASRRRVDALLPLAFFMVAISLFPLGVGPEPGMLRNIAPGIVWVCALLASMLSVGSLFAADHADGSLEQMLLAPTSALAVAAAKCGAHWLLTGLPLIVATPLVGLLFGMSADAVLALLAGLALGTPILSLLGGLGAALTLGLRSGGMLLILIVLPLAIPALIFGAGAVGMVEAGMSARGHFSLLAALLITTAVGAPMAIAAALRISTE</sequence>
<reference evidence="14 15" key="1">
    <citation type="submission" date="2019-01" db="EMBL/GenBank/DDBJ databases">
        <authorList>
            <person name="Chen W.-M."/>
        </authorList>
    </citation>
    <scope>NUCLEOTIDE SEQUENCE [LARGE SCALE GENOMIC DNA]</scope>
    <source>
        <strain evidence="14 15">KYPY4</strain>
    </source>
</reference>
<dbReference type="GO" id="GO:1903607">
    <property type="term" value="P:cytochrome c biosynthetic process"/>
    <property type="evidence" value="ECO:0007669"/>
    <property type="project" value="TreeGrafter"/>
</dbReference>
<feature type="transmembrane region" description="Helical" evidence="13">
    <location>
        <begin position="147"/>
        <end position="175"/>
    </location>
</feature>
<dbReference type="GO" id="GO:0005886">
    <property type="term" value="C:plasma membrane"/>
    <property type="evidence" value="ECO:0007669"/>
    <property type="project" value="UniProtKB-SubCell"/>
</dbReference>
<dbReference type="InterPro" id="IPR026031">
    <property type="entry name" value="Cyt_c_CcmB_bac"/>
</dbReference>
<feature type="transmembrane region" description="Helical" evidence="13">
    <location>
        <begin position="181"/>
        <end position="204"/>
    </location>
</feature>
<evidence type="ECO:0000256" key="7">
    <source>
        <dbReference type="ARBA" id="ARBA00022519"/>
    </source>
</evidence>
<evidence type="ECO:0000256" key="13">
    <source>
        <dbReference type="SAM" id="Phobius"/>
    </source>
</evidence>
<name>A0A437RFT6_9BURK</name>
<evidence type="ECO:0000256" key="5">
    <source>
        <dbReference type="ARBA" id="ARBA00022448"/>
    </source>
</evidence>
<dbReference type="GO" id="GO:0017004">
    <property type="term" value="P:cytochrome complex assembly"/>
    <property type="evidence" value="ECO:0007669"/>
    <property type="project" value="UniProtKB-KW"/>
</dbReference>
<evidence type="ECO:0000313" key="14">
    <source>
        <dbReference type="EMBL" id="RVU45609.1"/>
    </source>
</evidence>
<feature type="transmembrane region" description="Helical" evidence="13">
    <location>
        <begin position="120"/>
        <end position="140"/>
    </location>
</feature>
<keyword evidence="7 12" id="KW-0997">Cell inner membrane</keyword>
<evidence type="ECO:0000256" key="9">
    <source>
        <dbReference type="ARBA" id="ARBA00022748"/>
    </source>
</evidence>
<dbReference type="GO" id="GO:0015232">
    <property type="term" value="F:heme transmembrane transporter activity"/>
    <property type="evidence" value="ECO:0007669"/>
    <property type="project" value="InterPro"/>
</dbReference>
<evidence type="ECO:0000256" key="4">
    <source>
        <dbReference type="ARBA" id="ARBA00016452"/>
    </source>
</evidence>
<comment type="function">
    <text evidence="1 12">Required for the export of heme to the periplasm for the biogenesis of c-type cytochromes.</text>
</comment>
<keyword evidence="6 12" id="KW-1003">Cell membrane</keyword>
<keyword evidence="11 12" id="KW-0472">Membrane</keyword>
<keyword evidence="9 12" id="KW-0201">Cytochrome c-type biogenesis</keyword>
<keyword evidence="15" id="KW-1185">Reference proteome</keyword>
<dbReference type="InterPro" id="IPR003544">
    <property type="entry name" value="Cyt_c_biogenesis_CcmB"/>
</dbReference>
<dbReference type="OrthoDB" id="9799895at2"/>
<dbReference type="PRINTS" id="PR01414">
    <property type="entry name" value="CCMBBIOGNSIS"/>
</dbReference>
<comment type="similarity">
    <text evidence="3 12">Belongs to the CcmB/CycW/HelB family.</text>
</comment>
<protein>
    <recommendedName>
        <fullName evidence="4 12">Heme exporter protein B</fullName>
    </recommendedName>
</protein>
<feature type="transmembrane region" description="Helical" evidence="13">
    <location>
        <begin position="44"/>
        <end position="61"/>
    </location>
</feature>
<proteinExistence type="inferred from homology"/>
<dbReference type="RefSeq" id="WP_128229698.1">
    <property type="nucleotide sequence ID" value="NZ_SACR01000004.1"/>
</dbReference>
<dbReference type="Pfam" id="PF03379">
    <property type="entry name" value="CcmB"/>
    <property type="match status" value="1"/>
</dbReference>
<dbReference type="AlphaFoldDB" id="A0A437RFT6"/>
<evidence type="ECO:0000313" key="15">
    <source>
        <dbReference type="Proteomes" id="UP000285575"/>
    </source>
</evidence>
<evidence type="ECO:0000256" key="11">
    <source>
        <dbReference type="ARBA" id="ARBA00023136"/>
    </source>
</evidence>
<feature type="transmembrane region" description="Helical" evidence="13">
    <location>
        <begin position="73"/>
        <end position="93"/>
    </location>
</feature>
<keyword evidence="8 13" id="KW-0812">Transmembrane</keyword>
<evidence type="ECO:0000256" key="10">
    <source>
        <dbReference type="ARBA" id="ARBA00022989"/>
    </source>
</evidence>
<evidence type="ECO:0000256" key="2">
    <source>
        <dbReference type="ARBA" id="ARBA00004429"/>
    </source>
</evidence>
<evidence type="ECO:0000256" key="8">
    <source>
        <dbReference type="ARBA" id="ARBA00022692"/>
    </source>
</evidence>
<dbReference type="EMBL" id="SACR01000004">
    <property type="protein sequence ID" value="RVU45609.1"/>
    <property type="molecule type" value="Genomic_DNA"/>
</dbReference>
<keyword evidence="10 13" id="KW-1133">Transmembrane helix</keyword>
<dbReference type="PANTHER" id="PTHR30070:SF1">
    <property type="entry name" value="CYTOCHROME C BIOGENESIS B-RELATED"/>
    <property type="match status" value="1"/>
</dbReference>
<dbReference type="PANTHER" id="PTHR30070">
    <property type="entry name" value="HEME EXPORTER PROTEIN B"/>
    <property type="match status" value="1"/>
</dbReference>
<organism evidence="14 15">
    <name type="scientific">Rubrivivax rivuli</name>
    <dbReference type="NCBI Taxonomy" id="1862385"/>
    <lineage>
        <taxon>Bacteria</taxon>
        <taxon>Pseudomonadati</taxon>
        <taxon>Pseudomonadota</taxon>
        <taxon>Betaproteobacteria</taxon>
        <taxon>Burkholderiales</taxon>
        <taxon>Sphaerotilaceae</taxon>
        <taxon>Rubrivivax</taxon>
    </lineage>
</organism>